<dbReference type="GO" id="GO:0016787">
    <property type="term" value="F:hydrolase activity"/>
    <property type="evidence" value="ECO:0007669"/>
    <property type="project" value="UniProtKB-KW"/>
</dbReference>
<dbReference type="GO" id="GO:0005975">
    <property type="term" value="P:carbohydrate metabolic process"/>
    <property type="evidence" value="ECO:0007669"/>
    <property type="project" value="InterPro"/>
</dbReference>
<evidence type="ECO:0000313" key="6">
    <source>
        <dbReference type="EMBL" id="KKL97668.1"/>
    </source>
</evidence>
<name>A0A0F9GG13_9ZZZZ</name>
<evidence type="ECO:0008006" key="7">
    <source>
        <dbReference type="Google" id="ProtNLM"/>
    </source>
</evidence>
<evidence type="ECO:0000256" key="3">
    <source>
        <dbReference type="ARBA" id="ARBA00022801"/>
    </source>
</evidence>
<evidence type="ECO:0000256" key="4">
    <source>
        <dbReference type="ARBA" id="ARBA00022842"/>
    </source>
</evidence>
<comment type="caution">
    <text evidence="6">The sequence shown here is derived from an EMBL/GenBank/DDBJ whole genome shotgun (WGS) entry which is preliminary data.</text>
</comment>
<feature type="non-terminal residue" evidence="6">
    <location>
        <position position="163"/>
    </location>
</feature>
<keyword evidence="5" id="KW-0119">Carbohydrate metabolism</keyword>
<dbReference type="Gene3D" id="3.20.20.370">
    <property type="entry name" value="Glycoside hydrolase/deacetylase"/>
    <property type="match status" value="1"/>
</dbReference>
<gene>
    <name evidence="6" type="ORF">LCGC14_1832150</name>
</gene>
<dbReference type="SUPFAM" id="SSF88713">
    <property type="entry name" value="Glycoside hydrolase/deacetylase"/>
    <property type="match status" value="1"/>
</dbReference>
<dbReference type="GO" id="GO:0019213">
    <property type="term" value="F:deacetylase activity"/>
    <property type="evidence" value="ECO:0007669"/>
    <property type="project" value="TreeGrafter"/>
</dbReference>
<dbReference type="Pfam" id="PF04794">
    <property type="entry name" value="YdjC"/>
    <property type="match status" value="1"/>
</dbReference>
<evidence type="ECO:0000256" key="2">
    <source>
        <dbReference type="ARBA" id="ARBA00022723"/>
    </source>
</evidence>
<accession>A0A0F9GG13</accession>
<reference evidence="6" key="1">
    <citation type="journal article" date="2015" name="Nature">
        <title>Complex archaea that bridge the gap between prokaryotes and eukaryotes.</title>
        <authorList>
            <person name="Spang A."/>
            <person name="Saw J.H."/>
            <person name="Jorgensen S.L."/>
            <person name="Zaremba-Niedzwiedzka K."/>
            <person name="Martijn J."/>
            <person name="Lind A.E."/>
            <person name="van Eijk R."/>
            <person name="Schleper C."/>
            <person name="Guy L."/>
            <person name="Ettema T.J."/>
        </authorList>
    </citation>
    <scope>NUCLEOTIDE SEQUENCE</scope>
</reference>
<comment type="cofactor">
    <cofactor evidence="1">
        <name>Mg(2+)</name>
        <dbReference type="ChEBI" id="CHEBI:18420"/>
    </cofactor>
</comment>
<dbReference type="InterPro" id="IPR006879">
    <property type="entry name" value="YdjC-like"/>
</dbReference>
<dbReference type="PANTHER" id="PTHR31609">
    <property type="entry name" value="YDJC DEACETYLASE FAMILY MEMBER"/>
    <property type="match status" value="1"/>
</dbReference>
<organism evidence="6">
    <name type="scientific">marine sediment metagenome</name>
    <dbReference type="NCBI Taxonomy" id="412755"/>
    <lineage>
        <taxon>unclassified sequences</taxon>
        <taxon>metagenomes</taxon>
        <taxon>ecological metagenomes</taxon>
    </lineage>
</organism>
<keyword evidence="4" id="KW-0460">Magnesium</keyword>
<dbReference type="InterPro" id="IPR011330">
    <property type="entry name" value="Glyco_hydro/deAcase_b/a-brl"/>
</dbReference>
<protein>
    <recommendedName>
        <fullName evidence="7">ChbG/HpnK family deacetylase</fullName>
    </recommendedName>
</protein>
<dbReference type="PANTHER" id="PTHR31609:SF1">
    <property type="entry name" value="CARBOHYDRATE DEACETYLASE"/>
    <property type="match status" value="1"/>
</dbReference>
<keyword evidence="2" id="KW-0479">Metal-binding</keyword>
<dbReference type="GO" id="GO:0046872">
    <property type="term" value="F:metal ion binding"/>
    <property type="evidence" value="ECO:0007669"/>
    <property type="project" value="UniProtKB-KW"/>
</dbReference>
<dbReference type="EMBL" id="LAZR01018112">
    <property type="protein sequence ID" value="KKL97668.1"/>
    <property type="molecule type" value="Genomic_DNA"/>
</dbReference>
<evidence type="ECO:0000256" key="5">
    <source>
        <dbReference type="ARBA" id="ARBA00023277"/>
    </source>
</evidence>
<proteinExistence type="predicted"/>
<evidence type="ECO:0000256" key="1">
    <source>
        <dbReference type="ARBA" id="ARBA00001946"/>
    </source>
</evidence>
<dbReference type="AlphaFoldDB" id="A0A0F9GG13"/>
<keyword evidence="3" id="KW-0378">Hydrolase</keyword>
<sequence>MNRRLIINADGFGFTYGNNRGIFECLQAGAVKSVSVNATFPAVEETTRLVEQFPEVSAGIHLDLSVGPCASDPRDIPDLVDDSGEFLDTQFHVKAMRGQIPHQQIVCELTAQIERFLSFGVHISHWDSHQNQPSPTGTPVHPCGGLQQQLWCAGRPHTGTVPN</sequence>